<sequence>MPSQTQTVEITMADHGHGHALFDEAIENVQNTISAKDRSTFRHHADVSSLIEGLRSLADVPSKDQRRVVACSRKFTLFARSFSPYFDVLKDLDQVRPDWLGWFWGMLQLVFKAASKYAIFLEKVAQLLESIAHVLPVYRQIYQSCKAQYQSNNHDGRLVVLMSYVYADLMQFCLDVYRMFSRCSQGGKLRHLRLSSTPIIWRPLDSRFAQLEQRLWRHKKWFESETASQNHDHDQVSQNRREYVGFLAAQAEKIELGEGEEHRMARRLRRIDKVKNWLSNCCAYQDVYEHRIRERHPNTSSWFLNSTKYSKWKNAPFNETLANDTDELEQTWHDRVLFVQAKPGFGKTFISTSVIDDLSAKAEDLNISDDPPSTAYFHFNAAHIYCTHSNDAFRALAYQLVHAHRHDRPTLDALSLLIRKASNKEKASSDDVVAVLSLLLRQHSTFLVIDGVDECNDVETFLTLLPEVCRKSDTRAILFSRPSIEIPLEYQKWASDSPHIVSLSEEDNVADIEACVTESLNRMADQGFFGISMDRTLIQNVARKSDGTFLWASLLLKLLQSPVLSPNERRVALEQAQYLEGVEALYHNIFSILDQQPQNEKQTSADAFCWLSSSINRLCIPAFQTALATGPGKSIKESQDICEFTDSITRLTCGLIEVTDCSIIFSHSSVKEFLQSPKFVDSDFGLYDSSKVHARLATRCLTFLAHNIPKRPLQRLQPYIRPATTSPNAQSSGLSMRTSRSGDSGYKSMSSSSDTETPHMHPHAPPNAAAATTAPPFDAQLPFLRYAALCWPIHLSKALACTSASASTPHTPWLVPLSHFLTDRPALTAWVEASWRYSLPPNVSRLVPLLSELKAAVPPATVEGRELRWVVNGLRELGERLRELREWGVTVGGNPSLVWQWDQRLGMGEGERYWPVWDERAGAIRA</sequence>
<dbReference type="PANTHER" id="PTHR10039:SF15">
    <property type="entry name" value="NACHT DOMAIN-CONTAINING PROTEIN"/>
    <property type="match status" value="1"/>
</dbReference>
<feature type="compositionally biased region" description="Low complexity" evidence="2">
    <location>
        <begin position="739"/>
        <end position="753"/>
    </location>
</feature>
<proteinExistence type="predicted"/>
<dbReference type="Pfam" id="PF24809">
    <property type="entry name" value="DUF7708"/>
    <property type="match status" value="1"/>
</dbReference>
<dbReference type="InterPro" id="IPR056884">
    <property type="entry name" value="NPHP3-like_N"/>
</dbReference>
<evidence type="ECO:0000256" key="2">
    <source>
        <dbReference type="SAM" id="MobiDB-lite"/>
    </source>
</evidence>
<dbReference type="Pfam" id="PF24883">
    <property type="entry name" value="NPHP3_N"/>
    <property type="match status" value="1"/>
</dbReference>
<evidence type="ECO:0000256" key="1">
    <source>
        <dbReference type="ARBA" id="ARBA00022737"/>
    </source>
</evidence>
<feature type="region of interest" description="Disordered" evidence="2">
    <location>
        <begin position="715"/>
        <end position="772"/>
    </location>
</feature>
<evidence type="ECO:0000259" key="3">
    <source>
        <dbReference type="Pfam" id="PF24809"/>
    </source>
</evidence>
<accession>A0A2T2NTJ1</accession>
<dbReference type="OrthoDB" id="4772757at2759"/>
<dbReference type="InterPro" id="IPR056125">
    <property type="entry name" value="DUF7708"/>
</dbReference>
<keyword evidence="6" id="KW-1185">Reference proteome</keyword>
<dbReference type="Gene3D" id="3.40.50.300">
    <property type="entry name" value="P-loop containing nucleotide triphosphate hydrolases"/>
    <property type="match status" value="1"/>
</dbReference>
<feature type="compositionally biased region" description="Polar residues" evidence="2">
    <location>
        <begin position="723"/>
        <end position="738"/>
    </location>
</feature>
<reference evidence="5 6" key="1">
    <citation type="journal article" date="2018" name="Front. Microbiol.">
        <title>Genome-Wide Analysis of Corynespora cassiicola Leaf Fall Disease Putative Effectors.</title>
        <authorList>
            <person name="Lopez D."/>
            <person name="Ribeiro S."/>
            <person name="Label P."/>
            <person name="Fumanal B."/>
            <person name="Venisse J.S."/>
            <person name="Kohler A."/>
            <person name="de Oliveira R.R."/>
            <person name="Labutti K."/>
            <person name="Lipzen A."/>
            <person name="Lail K."/>
            <person name="Bauer D."/>
            <person name="Ohm R.A."/>
            <person name="Barry K.W."/>
            <person name="Spatafora J."/>
            <person name="Grigoriev I.V."/>
            <person name="Martin F.M."/>
            <person name="Pujade-Renaud V."/>
        </authorList>
    </citation>
    <scope>NUCLEOTIDE SEQUENCE [LARGE SCALE GENOMIC DNA]</scope>
    <source>
        <strain evidence="5 6">Philippines</strain>
    </source>
</reference>
<dbReference type="EMBL" id="KZ678133">
    <property type="protein sequence ID" value="PSN68713.1"/>
    <property type="molecule type" value="Genomic_DNA"/>
</dbReference>
<evidence type="ECO:0000313" key="6">
    <source>
        <dbReference type="Proteomes" id="UP000240883"/>
    </source>
</evidence>
<protein>
    <recommendedName>
        <fullName evidence="7">NACHT domain-containing protein</fullName>
    </recommendedName>
</protein>
<dbReference type="InterPro" id="IPR027417">
    <property type="entry name" value="P-loop_NTPase"/>
</dbReference>
<dbReference type="SUPFAM" id="SSF52540">
    <property type="entry name" value="P-loop containing nucleoside triphosphate hydrolases"/>
    <property type="match status" value="1"/>
</dbReference>
<organism evidence="5 6">
    <name type="scientific">Corynespora cassiicola Philippines</name>
    <dbReference type="NCBI Taxonomy" id="1448308"/>
    <lineage>
        <taxon>Eukaryota</taxon>
        <taxon>Fungi</taxon>
        <taxon>Dikarya</taxon>
        <taxon>Ascomycota</taxon>
        <taxon>Pezizomycotina</taxon>
        <taxon>Dothideomycetes</taxon>
        <taxon>Pleosporomycetidae</taxon>
        <taxon>Pleosporales</taxon>
        <taxon>Corynesporascaceae</taxon>
        <taxon>Corynespora</taxon>
    </lineage>
</organism>
<feature type="domain" description="DUF7708" evidence="3">
    <location>
        <begin position="77"/>
        <end position="216"/>
    </location>
</feature>
<feature type="domain" description="Nephrocystin 3-like N-terminal" evidence="4">
    <location>
        <begin position="299"/>
        <end position="480"/>
    </location>
</feature>
<gene>
    <name evidence="5" type="ORF">BS50DRAFT_490737</name>
</gene>
<dbReference type="PANTHER" id="PTHR10039">
    <property type="entry name" value="AMELOGENIN"/>
    <property type="match status" value="1"/>
</dbReference>
<keyword evidence="1" id="KW-0677">Repeat</keyword>
<dbReference type="AlphaFoldDB" id="A0A2T2NTJ1"/>
<name>A0A2T2NTJ1_CORCC</name>
<evidence type="ECO:0000259" key="4">
    <source>
        <dbReference type="Pfam" id="PF24883"/>
    </source>
</evidence>
<dbReference type="Proteomes" id="UP000240883">
    <property type="component" value="Unassembled WGS sequence"/>
</dbReference>
<evidence type="ECO:0000313" key="5">
    <source>
        <dbReference type="EMBL" id="PSN68713.1"/>
    </source>
</evidence>
<evidence type="ECO:0008006" key="7">
    <source>
        <dbReference type="Google" id="ProtNLM"/>
    </source>
</evidence>